<feature type="modified residue" description="4-aspartylphosphate" evidence="2">
    <location>
        <position position="57"/>
    </location>
</feature>
<proteinExistence type="predicted"/>
<sequence length="240" mass="27193">MNNPPLPSIVVIDDEICLLEAYEMALSDTKVNLLTTADSQTGIDLICQHQPILAFIDLKMPTLNGVEVVQQLFKKGIRTKIYIVSAYVEEYLKDLDVLKQQHIPFEIAIKPLYPKEIRQIVQAQVELETVCTAVDIQHGEQKSFCHGMDITLIGLFQKAKEFELNLQECLEHSQIENSKLTVIEVSSLPVKDKYRDVFNGSELMGYLPQTLIGLIGEVYQRNDLMLIVQLHSSNKFAFAV</sequence>
<dbReference type="Pfam" id="PF00072">
    <property type="entry name" value="Response_reg"/>
    <property type="match status" value="1"/>
</dbReference>
<organism evidence="4 5">
    <name type="scientific">Shewanella intestini</name>
    <dbReference type="NCBI Taxonomy" id="2017544"/>
    <lineage>
        <taxon>Bacteria</taxon>
        <taxon>Pseudomonadati</taxon>
        <taxon>Pseudomonadota</taxon>
        <taxon>Gammaproteobacteria</taxon>
        <taxon>Alteromonadales</taxon>
        <taxon>Shewanellaceae</taxon>
        <taxon>Shewanella</taxon>
    </lineage>
</organism>
<dbReference type="InterPro" id="IPR050595">
    <property type="entry name" value="Bact_response_regulator"/>
</dbReference>
<reference evidence="4 5" key="1">
    <citation type="submission" date="2020-02" db="EMBL/GenBank/DDBJ databases">
        <title>Shewanella WXL01 sp. nov., a marine bacterium isolated from green algae in Luhuitou Fringing Reef (Northern South China Sea).</title>
        <authorList>
            <person name="Wang X."/>
        </authorList>
    </citation>
    <scope>NUCLEOTIDE SEQUENCE [LARGE SCALE GENOMIC DNA]</scope>
    <source>
        <strain evidence="4 5">MCCC 1A01895</strain>
    </source>
</reference>
<gene>
    <name evidence="4" type="ORF">G3R48_03010</name>
</gene>
<dbReference type="PANTHER" id="PTHR44591">
    <property type="entry name" value="STRESS RESPONSE REGULATOR PROTEIN 1"/>
    <property type="match status" value="1"/>
</dbReference>
<evidence type="ECO:0000256" key="2">
    <source>
        <dbReference type="PROSITE-ProRule" id="PRU00169"/>
    </source>
</evidence>
<evidence type="ECO:0000259" key="3">
    <source>
        <dbReference type="PROSITE" id="PS50110"/>
    </source>
</evidence>
<dbReference type="RefSeq" id="WP_153660443.1">
    <property type="nucleotide sequence ID" value="NZ_JAAIKR010000001.1"/>
</dbReference>
<comment type="caution">
    <text evidence="4">The sequence shown here is derived from an EMBL/GenBank/DDBJ whole genome shotgun (WGS) entry which is preliminary data.</text>
</comment>
<dbReference type="SUPFAM" id="SSF52172">
    <property type="entry name" value="CheY-like"/>
    <property type="match status" value="1"/>
</dbReference>
<feature type="domain" description="Response regulatory" evidence="3">
    <location>
        <begin position="8"/>
        <end position="125"/>
    </location>
</feature>
<dbReference type="PROSITE" id="PS50110">
    <property type="entry name" value="RESPONSE_REGULATORY"/>
    <property type="match status" value="1"/>
</dbReference>
<keyword evidence="5" id="KW-1185">Reference proteome</keyword>
<keyword evidence="1 2" id="KW-0597">Phosphoprotein</keyword>
<dbReference type="EMBL" id="JAAIKR010000001">
    <property type="protein sequence ID" value="MBR9726963.1"/>
    <property type="molecule type" value="Genomic_DNA"/>
</dbReference>
<evidence type="ECO:0000313" key="5">
    <source>
        <dbReference type="Proteomes" id="UP000811844"/>
    </source>
</evidence>
<dbReference type="Proteomes" id="UP000811844">
    <property type="component" value="Unassembled WGS sequence"/>
</dbReference>
<protein>
    <submittedName>
        <fullName evidence="4">Response regulator</fullName>
    </submittedName>
</protein>
<evidence type="ECO:0000256" key="1">
    <source>
        <dbReference type="ARBA" id="ARBA00022553"/>
    </source>
</evidence>
<dbReference type="SMART" id="SM00448">
    <property type="entry name" value="REC"/>
    <property type="match status" value="1"/>
</dbReference>
<dbReference type="Gene3D" id="3.40.50.2300">
    <property type="match status" value="1"/>
</dbReference>
<evidence type="ECO:0000313" key="4">
    <source>
        <dbReference type="EMBL" id="MBR9726963.1"/>
    </source>
</evidence>
<dbReference type="InterPro" id="IPR011006">
    <property type="entry name" value="CheY-like_superfamily"/>
</dbReference>
<accession>A0ABS5HZG1</accession>
<dbReference type="InterPro" id="IPR001789">
    <property type="entry name" value="Sig_transdc_resp-reg_receiver"/>
</dbReference>
<name>A0ABS5HZG1_9GAMM</name>
<dbReference type="PANTHER" id="PTHR44591:SF3">
    <property type="entry name" value="RESPONSE REGULATORY DOMAIN-CONTAINING PROTEIN"/>
    <property type="match status" value="1"/>
</dbReference>